<dbReference type="PANTHER" id="PTHR43175">
    <property type="entry name" value="CARBONIC ANHYDRASE"/>
    <property type="match status" value="1"/>
</dbReference>
<sequence>MTMKYSEFEFRTQPWFDQDNFQGFNEVIPMKTMIICCFDPRASEVPQVVAKHFGDEIYPGENILDERGNKIGHTRTLFAVYCAAGRAASGLQSAATMDYLFSVQNIVVVHHSFCGATAFRPDQLIGKYHDCHHTDISTMFDHDSLAIMNYEESLRHDVKLLRDSPAVPKHIKLYGFFYEINSGELIEVVRDVPSRDGTGRIA</sequence>
<dbReference type="EC" id="4.2.1.1" evidence="5"/>
<feature type="binding site" evidence="4">
    <location>
        <position position="114"/>
    </location>
    <ligand>
        <name>Zn(2+)</name>
        <dbReference type="ChEBI" id="CHEBI:29105"/>
    </ligand>
</feature>
<feature type="binding site" evidence="4">
    <location>
        <position position="111"/>
    </location>
    <ligand>
        <name>Zn(2+)</name>
        <dbReference type="ChEBI" id="CHEBI:29105"/>
    </ligand>
</feature>
<dbReference type="EMBL" id="JAVDRP010000023">
    <property type="protein sequence ID" value="MDR6412749.1"/>
    <property type="molecule type" value="Genomic_DNA"/>
</dbReference>
<keyword evidence="5" id="KW-0456">Lyase</keyword>
<dbReference type="GO" id="GO:0004089">
    <property type="term" value="F:carbonate dehydratase activity"/>
    <property type="evidence" value="ECO:0007669"/>
    <property type="project" value="UniProtKB-EC"/>
</dbReference>
<keyword evidence="3 4" id="KW-0862">Zinc</keyword>
<evidence type="ECO:0000313" key="5">
    <source>
        <dbReference type="EMBL" id="MDR6412749.1"/>
    </source>
</evidence>
<evidence type="ECO:0000256" key="1">
    <source>
        <dbReference type="ARBA" id="ARBA00006217"/>
    </source>
</evidence>
<gene>
    <name evidence="5" type="ORF">J2804_006185</name>
    <name evidence="6" type="ORF">SAMN05192548_102677</name>
</gene>
<evidence type="ECO:0000313" key="7">
    <source>
        <dbReference type="Proteomes" id="UP000184395"/>
    </source>
</evidence>
<keyword evidence="2 4" id="KW-0479">Metal-binding</keyword>
<evidence type="ECO:0000313" key="8">
    <source>
        <dbReference type="Proteomes" id="UP001264340"/>
    </source>
</evidence>
<dbReference type="PANTHER" id="PTHR43175:SF3">
    <property type="entry name" value="CARBON DISULFIDE HYDROLASE"/>
    <property type="match status" value="1"/>
</dbReference>
<dbReference type="GeneID" id="301981455"/>
<keyword evidence="8" id="KW-1185">Reference proteome</keyword>
<dbReference type="Proteomes" id="UP001264340">
    <property type="component" value="Unassembled WGS sequence"/>
</dbReference>
<organism evidence="6 7">
    <name type="scientific">Paraburkholderia terricola</name>
    <dbReference type="NCBI Taxonomy" id="169427"/>
    <lineage>
        <taxon>Bacteria</taxon>
        <taxon>Pseudomonadati</taxon>
        <taxon>Pseudomonadota</taxon>
        <taxon>Betaproteobacteria</taxon>
        <taxon>Burkholderiales</taxon>
        <taxon>Burkholderiaceae</taxon>
        <taxon>Paraburkholderia</taxon>
    </lineage>
</organism>
<dbReference type="SUPFAM" id="SSF53056">
    <property type="entry name" value="beta-carbonic anhydrase, cab"/>
    <property type="match status" value="1"/>
</dbReference>
<accession>A0A1M6TCE7</accession>
<dbReference type="EMBL" id="FRAB01000026">
    <property type="protein sequence ID" value="SHK54506.1"/>
    <property type="molecule type" value="Genomic_DNA"/>
</dbReference>
<proteinExistence type="inferred from homology"/>
<protein>
    <submittedName>
        <fullName evidence="6">Carbonic anhydrase</fullName>
        <ecNumber evidence="5">4.2.1.1</ecNumber>
    </submittedName>
</protein>
<dbReference type="Gene3D" id="3.40.1050.10">
    <property type="entry name" value="Carbonic anhydrase"/>
    <property type="match status" value="1"/>
</dbReference>
<dbReference type="OrthoDB" id="8968066at2"/>
<evidence type="ECO:0000256" key="4">
    <source>
        <dbReference type="PIRSR" id="PIRSR601765-1"/>
    </source>
</evidence>
<name>A0A1M6TCE7_9BURK</name>
<dbReference type="SMART" id="SM00947">
    <property type="entry name" value="Pro_CA"/>
    <property type="match status" value="1"/>
</dbReference>
<reference evidence="6 7" key="1">
    <citation type="submission" date="2016-11" db="EMBL/GenBank/DDBJ databases">
        <authorList>
            <person name="Jaros S."/>
            <person name="Januszkiewicz K."/>
            <person name="Wedrychowicz H."/>
        </authorList>
    </citation>
    <scope>NUCLEOTIDE SEQUENCE [LARGE SCALE GENOMIC DNA]</scope>
    <source>
        <strain evidence="6 7">LMG 20594</strain>
    </source>
</reference>
<comment type="cofactor">
    <cofactor evidence="4">
        <name>Zn(2+)</name>
        <dbReference type="ChEBI" id="CHEBI:29105"/>
    </cofactor>
    <text evidence="4">Binds 1 zinc ion per subunit.</text>
</comment>
<dbReference type="KEGG" id="pts:CUJ90_25360"/>
<evidence type="ECO:0000256" key="2">
    <source>
        <dbReference type="ARBA" id="ARBA00022723"/>
    </source>
</evidence>
<dbReference type="AlphaFoldDB" id="A0A1M6TCE7"/>
<dbReference type="RefSeq" id="WP_073430707.1">
    <property type="nucleotide sequence ID" value="NZ_CP024942.1"/>
</dbReference>
<evidence type="ECO:0000256" key="3">
    <source>
        <dbReference type="ARBA" id="ARBA00022833"/>
    </source>
</evidence>
<reference evidence="5 8" key="2">
    <citation type="submission" date="2023-07" db="EMBL/GenBank/DDBJ databases">
        <title>Sorghum-associated microbial communities from plants grown in Nebraska, USA.</title>
        <authorList>
            <person name="Schachtman D."/>
        </authorList>
    </citation>
    <scope>NUCLEOTIDE SEQUENCE [LARGE SCALE GENOMIC DNA]</scope>
    <source>
        <strain evidence="5 8">DS1316</strain>
    </source>
</reference>
<evidence type="ECO:0000313" key="6">
    <source>
        <dbReference type="EMBL" id="SHK54506.1"/>
    </source>
</evidence>
<dbReference type="InterPro" id="IPR036874">
    <property type="entry name" value="Carbonic_anhydrase_sf"/>
</dbReference>
<dbReference type="GO" id="GO:0008270">
    <property type="term" value="F:zinc ion binding"/>
    <property type="evidence" value="ECO:0007669"/>
    <property type="project" value="InterPro"/>
</dbReference>
<dbReference type="STRING" id="169427.SAMN05192548_102677"/>
<dbReference type="Proteomes" id="UP000184395">
    <property type="component" value="Unassembled WGS sequence"/>
</dbReference>
<comment type="similarity">
    <text evidence="1">Belongs to the beta-class carbonic anhydrase family.</text>
</comment>
<dbReference type="InterPro" id="IPR001765">
    <property type="entry name" value="Carbonic_anhydrase"/>
</dbReference>